<sequence length="525" mass="59862">MDLDPQSIFESIQANREHEVPVDNLRQIIDFTMRHLAADLRCLASCRNLLSPTVARLPVEILARILWFASSYNSDILHASHVCQHWRKVAIENSLLWSVIETWNIDRTREFLRRSKVSTLNIEIEGCYEKDSCSCASTMEELEPHMHRVRRIDVAIERPAELKKWFDWLTDRSAPQLESLFLTFTQECEGHRRPPFFIHPKMVFQGNLSHLRSLDLDSIVLCLPDPAPTFPHLTYLSISLHNTKKAPPLSKWLEILKHSPQLRDLSIHNRANSVCEELHTLGERNTDLQVNFPVLSELRLVKTPVNVIQAILKHLLLPVTCSMEFDIDNTAWIRHSTYTLDYRDIGGVSLIKTIKISRKNSAALEGYIGGHEGPPLLTVKAEQETLNSTLDSLSQCLNVFNVRVLVARSLDMNDWNKILSQLPQLRELWINNSDDPRDGSLHTAMRTLAIRGVCPMLRRLHVTQASLGTSDLQALRECVEKRSSHGIAGPLEEIELEGVPMWEGGNENDDLVHLRCLCPNVVVVN</sequence>
<name>M2RH33_CERS8</name>
<evidence type="ECO:0000313" key="3">
    <source>
        <dbReference type="Proteomes" id="UP000016930"/>
    </source>
</evidence>
<evidence type="ECO:0000259" key="1">
    <source>
        <dbReference type="Pfam" id="PF12937"/>
    </source>
</evidence>
<dbReference type="AlphaFoldDB" id="M2RH33"/>
<dbReference type="STRING" id="914234.M2RH33"/>
<dbReference type="InterPro" id="IPR036047">
    <property type="entry name" value="F-box-like_dom_sf"/>
</dbReference>
<dbReference type="Gene3D" id="1.20.1280.50">
    <property type="match status" value="1"/>
</dbReference>
<gene>
    <name evidence="2" type="ORF">CERSUDRAFT_93648</name>
</gene>
<dbReference type="PANTHER" id="PTHR38926:SF5">
    <property type="entry name" value="F-BOX AND LEUCINE-RICH REPEAT PROTEIN 6"/>
    <property type="match status" value="1"/>
</dbReference>
<dbReference type="EMBL" id="KB445795">
    <property type="protein sequence ID" value="EMD38126.1"/>
    <property type="molecule type" value="Genomic_DNA"/>
</dbReference>
<dbReference type="Pfam" id="PF12937">
    <property type="entry name" value="F-box-like"/>
    <property type="match status" value="1"/>
</dbReference>
<evidence type="ECO:0000313" key="2">
    <source>
        <dbReference type="EMBL" id="EMD38126.1"/>
    </source>
</evidence>
<dbReference type="PANTHER" id="PTHR38926">
    <property type="entry name" value="F-BOX DOMAIN CONTAINING PROTEIN, EXPRESSED"/>
    <property type="match status" value="1"/>
</dbReference>
<keyword evidence="3" id="KW-1185">Reference proteome</keyword>
<feature type="domain" description="F-box" evidence="1">
    <location>
        <begin position="55"/>
        <end position="98"/>
    </location>
</feature>
<reference evidence="2 3" key="1">
    <citation type="journal article" date="2012" name="Proc. Natl. Acad. Sci. U.S.A.">
        <title>Comparative genomics of Ceriporiopsis subvermispora and Phanerochaete chrysosporium provide insight into selective ligninolysis.</title>
        <authorList>
            <person name="Fernandez-Fueyo E."/>
            <person name="Ruiz-Duenas F.J."/>
            <person name="Ferreira P."/>
            <person name="Floudas D."/>
            <person name="Hibbett D.S."/>
            <person name="Canessa P."/>
            <person name="Larrondo L.F."/>
            <person name="James T.Y."/>
            <person name="Seelenfreund D."/>
            <person name="Lobos S."/>
            <person name="Polanco R."/>
            <person name="Tello M."/>
            <person name="Honda Y."/>
            <person name="Watanabe T."/>
            <person name="Watanabe T."/>
            <person name="Ryu J.S."/>
            <person name="Kubicek C.P."/>
            <person name="Schmoll M."/>
            <person name="Gaskell J."/>
            <person name="Hammel K.E."/>
            <person name="St John F.J."/>
            <person name="Vanden Wymelenberg A."/>
            <person name="Sabat G."/>
            <person name="Splinter BonDurant S."/>
            <person name="Syed K."/>
            <person name="Yadav J.S."/>
            <person name="Doddapaneni H."/>
            <person name="Subramanian V."/>
            <person name="Lavin J.L."/>
            <person name="Oguiza J.A."/>
            <person name="Perez G."/>
            <person name="Pisabarro A.G."/>
            <person name="Ramirez L."/>
            <person name="Santoyo F."/>
            <person name="Master E."/>
            <person name="Coutinho P.M."/>
            <person name="Henrissat B."/>
            <person name="Lombard V."/>
            <person name="Magnuson J.K."/>
            <person name="Kuees U."/>
            <person name="Hori C."/>
            <person name="Igarashi K."/>
            <person name="Samejima M."/>
            <person name="Held B.W."/>
            <person name="Barry K.W."/>
            <person name="LaButti K.M."/>
            <person name="Lapidus A."/>
            <person name="Lindquist E.A."/>
            <person name="Lucas S.M."/>
            <person name="Riley R."/>
            <person name="Salamov A.A."/>
            <person name="Hoffmeister D."/>
            <person name="Schwenk D."/>
            <person name="Hadar Y."/>
            <person name="Yarden O."/>
            <person name="de Vries R.P."/>
            <person name="Wiebenga A."/>
            <person name="Stenlid J."/>
            <person name="Eastwood D."/>
            <person name="Grigoriev I.V."/>
            <person name="Berka R.M."/>
            <person name="Blanchette R.A."/>
            <person name="Kersten P."/>
            <person name="Martinez A.T."/>
            <person name="Vicuna R."/>
            <person name="Cullen D."/>
        </authorList>
    </citation>
    <scope>NUCLEOTIDE SEQUENCE [LARGE SCALE GENOMIC DNA]</scope>
    <source>
        <strain evidence="2 3">B</strain>
    </source>
</reference>
<dbReference type="SUPFAM" id="SSF81383">
    <property type="entry name" value="F-box domain"/>
    <property type="match status" value="1"/>
</dbReference>
<dbReference type="Proteomes" id="UP000016930">
    <property type="component" value="Unassembled WGS sequence"/>
</dbReference>
<accession>M2RH33</accession>
<dbReference type="OrthoDB" id="2800666at2759"/>
<dbReference type="InterPro" id="IPR001810">
    <property type="entry name" value="F-box_dom"/>
</dbReference>
<organism evidence="2 3">
    <name type="scientific">Ceriporiopsis subvermispora (strain B)</name>
    <name type="common">White-rot fungus</name>
    <name type="synonym">Gelatoporia subvermispora</name>
    <dbReference type="NCBI Taxonomy" id="914234"/>
    <lineage>
        <taxon>Eukaryota</taxon>
        <taxon>Fungi</taxon>
        <taxon>Dikarya</taxon>
        <taxon>Basidiomycota</taxon>
        <taxon>Agaricomycotina</taxon>
        <taxon>Agaricomycetes</taxon>
        <taxon>Polyporales</taxon>
        <taxon>Gelatoporiaceae</taxon>
        <taxon>Gelatoporia</taxon>
    </lineage>
</organism>
<protein>
    <recommendedName>
        <fullName evidence="1">F-box domain-containing protein</fullName>
    </recommendedName>
</protein>
<dbReference type="HOGENOM" id="CLU_463098_0_0_1"/>
<dbReference type="SUPFAM" id="SSF52047">
    <property type="entry name" value="RNI-like"/>
    <property type="match status" value="1"/>
</dbReference>
<proteinExistence type="predicted"/>